<dbReference type="Proteomes" id="UP001337655">
    <property type="component" value="Unassembled WGS sequence"/>
</dbReference>
<evidence type="ECO:0000256" key="6">
    <source>
        <dbReference type="SAM" id="MobiDB-lite"/>
    </source>
</evidence>
<evidence type="ECO:0000256" key="5">
    <source>
        <dbReference type="ARBA" id="ARBA00023033"/>
    </source>
</evidence>
<evidence type="ECO:0000256" key="2">
    <source>
        <dbReference type="ARBA" id="ARBA00022630"/>
    </source>
</evidence>
<keyword evidence="4" id="KW-0560">Oxidoreductase</keyword>
<dbReference type="RefSeq" id="XP_064654814.1">
    <property type="nucleotide sequence ID" value="XM_064806998.1"/>
</dbReference>
<dbReference type="PANTHER" id="PTHR13789">
    <property type="entry name" value="MONOOXYGENASE"/>
    <property type="match status" value="1"/>
</dbReference>
<dbReference type="InterPro" id="IPR050493">
    <property type="entry name" value="FAD-dep_Monooxygenase_BioMet"/>
</dbReference>
<protein>
    <recommendedName>
        <fullName evidence="7">FAD-binding domain-containing protein</fullName>
    </recommendedName>
</protein>
<dbReference type="GO" id="GO:0071949">
    <property type="term" value="F:FAD binding"/>
    <property type="evidence" value="ECO:0007669"/>
    <property type="project" value="InterPro"/>
</dbReference>
<dbReference type="SUPFAM" id="SSF54373">
    <property type="entry name" value="FAD-linked reductases, C-terminal domain"/>
    <property type="match status" value="1"/>
</dbReference>
<gene>
    <name evidence="8" type="ORF">LTR77_009772</name>
</gene>
<feature type="domain" description="FAD-binding" evidence="7">
    <location>
        <begin position="27"/>
        <end position="378"/>
    </location>
</feature>
<evidence type="ECO:0000313" key="9">
    <source>
        <dbReference type="Proteomes" id="UP001337655"/>
    </source>
</evidence>
<keyword evidence="3" id="KW-0274">FAD</keyword>
<accession>A0AAV9NY44</accession>
<evidence type="ECO:0000256" key="3">
    <source>
        <dbReference type="ARBA" id="ARBA00022827"/>
    </source>
</evidence>
<keyword evidence="5" id="KW-0503">Monooxygenase</keyword>
<evidence type="ECO:0000256" key="4">
    <source>
        <dbReference type="ARBA" id="ARBA00023002"/>
    </source>
</evidence>
<dbReference type="AlphaFoldDB" id="A0AAV9NY44"/>
<dbReference type="SUPFAM" id="SSF51905">
    <property type="entry name" value="FAD/NAD(P)-binding domain"/>
    <property type="match status" value="1"/>
</dbReference>
<name>A0AAV9NY44_9PEZI</name>
<dbReference type="PANTHER" id="PTHR13789:SF236">
    <property type="entry name" value="MONOOXYGENASE, PUTATIVE (AFU_ORTHOLOGUE AFUA_6G12060)-RELATED"/>
    <property type="match status" value="1"/>
</dbReference>
<feature type="compositionally biased region" description="Polar residues" evidence="6">
    <location>
        <begin position="8"/>
        <end position="21"/>
    </location>
</feature>
<reference evidence="8 9" key="1">
    <citation type="submission" date="2023-08" db="EMBL/GenBank/DDBJ databases">
        <title>Black Yeasts Isolated from many extreme environments.</title>
        <authorList>
            <person name="Coleine C."/>
            <person name="Stajich J.E."/>
            <person name="Selbmann L."/>
        </authorList>
    </citation>
    <scope>NUCLEOTIDE SEQUENCE [LARGE SCALE GENOMIC DNA]</scope>
    <source>
        <strain evidence="8 9">CCFEE 5935</strain>
    </source>
</reference>
<evidence type="ECO:0000259" key="7">
    <source>
        <dbReference type="Pfam" id="PF01494"/>
    </source>
</evidence>
<dbReference type="GO" id="GO:0004497">
    <property type="term" value="F:monooxygenase activity"/>
    <property type="evidence" value="ECO:0007669"/>
    <property type="project" value="UniProtKB-KW"/>
</dbReference>
<dbReference type="PRINTS" id="PR00420">
    <property type="entry name" value="RNGMNOXGNASE"/>
</dbReference>
<dbReference type="InterPro" id="IPR002938">
    <property type="entry name" value="FAD-bd"/>
</dbReference>
<organism evidence="8 9">
    <name type="scientific">Saxophila tyrrhenica</name>
    <dbReference type="NCBI Taxonomy" id="1690608"/>
    <lineage>
        <taxon>Eukaryota</taxon>
        <taxon>Fungi</taxon>
        <taxon>Dikarya</taxon>
        <taxon>Ascomycota</taxon>
        <taxon>Pezizomycotina</taxon>
        <taxon>Dothideomycetes</taxon>
        <taxon>Dothideomycetidae</taxon>
        <taxon>Mycosphaerellales</taxon>
        <taxon>Extremaceae</taxon>
        <taxon>Saxophila</taxon>
    </lineage>
</organism>
<proteinExistence type="inferred from homology"/>
<dbReference type="Pfam" id="PF01494">
    <property type="entry name" value="FAD_binding_3"/>
    <property type="match status" value="1"/>
</dbReference>
<sequence length="434" mass="48519">MAPYMDENSASNGTSTTTDKPTPSGIRVVIVGCGYAGLTAAIECTRKGHSCIILESFKSTNVQLGDVISFGSNSSRIFQRWPGVSEQLDPITHKSQCLKYKTWTGEDIYTQYWGSEEENFGKRYNGHRGEIHKIVYDHAIEQGVEIRLGQQVTEYFENDNEAGVISNGERITGDVVLGADGVRSKARQLVLGYDDAPKPSGYAIYRAWMSSDDLAKNDLTKDLVINGDSHTGWLGPDIHFLAASIKDGKEFSWVFTHKDERDVDEGWSEPGNHDDACRILEGWDPAVHALVRMTPPEKLVDWKLVYRDPLPTWISEKGRTALIGDAAHPFLPTSIQGASQAMEDGACIAVCLQLAGKDHVDDALRAFEKIRYDRVRKIQKTGETTRDQWHKADFDNLKKNPEAIKLKREEWVLNHDAETHAYSVCPDVLASLRH</sequence>
<evidence type="ECO:0000313" key="8">
    <source>
        <dbReference type="EMBL" id="KAK5164566.1"/>
    </source>
</evidence>
<keyword evidence="2" id="KW-0285">Flavoprotein</keyword>
<feature type="region of interest" description="Disordered" evidence="6">
    <location>
        <begin position="1"/>
        <end position="21"/>
    </location>
</feature>
<dbReference type="Gene3D" id="3.50.50.60">
    <property type="entry name" value="FAD/NAD(P)-binding domain"/>
    <property type="match status" value="1"/>
</dbReference>
<comment type="similarity">
    <text evidence="1">Belongs to the paxM FAD-dependent monooxygenase family.</text>
</comment>
<dbReference type="GeneID" id="89931102"/>
<keyword evidence="9" id="KW-1185">Reference proteome</keyword>
<dbReference type="InterPro" id="IPR036188">
    <property type="entry name" value="FAD/NAD-bd_sf"/>
</dbReference>
<dbReference type="EMBL" id="JAVRRT010000019">
    <property type="protein sequence ID" value="KAK5164566.1"/>
    <property type="molecule type" value="Genomic_DNA"/>
</dbReference>
<evidence type="ECO:0000256" key="1">
    <source>
        <dbReference type="ARBA" id="ARBA00007992"/>
    </source>
</evidence>
<comment type="caution">
    <text evidence="8">The sequence shown here is derived from an EMBL/GenBank/DDBJ whole genome shotgun (WGS) entry which is preliminary data.</text>
</comment>